<sequence length="219" mass="24372">MSSTRSRRGSDQLSLLQGYLQDEDPMEENTSDMKRETVILHLFVLHDFDKSGLLDGLELMRLLRRILAKSLQREPSEDLVISLVDDILVKQDLNQDGLLSAQELVTTPISKAEDSPTVNMAIPIPPGAHPGASEDKDHIQTNTTNASEAADQEEISKDNIKEQTHEPALSQEEAEEPAVIDHEAASVERTNESEEVEEPTEVDGEKQFNQDKAVSEDEM</sequence>
<dbReference type="Pfam" id="PF13499">
    <property type="entry name" value="EF-hand_7"/>
    <property type="match status" value="1"/>
</dbReference>
<dbReference type="Gene3D" id="1.10.238.10">
    <property type="entry name" value="EF-hand"/>
    <property type="match status" value="1"/>
</dbReference>
<feature type="compositionally biased region" description="Basic and acidic residues" evidence="5">
    <location>
        <begin position="203"/>
        <end position="219"/>
    </location>
</feature>
<keyword evidence="2" id="KW-0732">Signal</keyword>
<feature type="compositionally biased region" description="Basic and acidic residues" evidence="5">
    <location>
        <begin position="154"/>
        <end position="165"/>
    </location>
</feature>
<gene>
    <name evidence="7" type="ORF">SPARVUS_LOCUS7615417</name>
</gene>
<dbReference type="PROSITE" id="PS00018">
    <property type="entry name" value="EF_HAND_1"/>
    <property type="match status" value="2"/>
</dbReference>
<protein>
    <recommendedName>
        <fullName evidence="6">EF-hand domain-containing protein</fullName>
    </recommendedName>
</protein>
<dbReference type="PANTHER" id="PTHR23104:SF15">
    <property type="entry name" value="CELL GROWTH REGULATOR WITH EF HAND DOMAIN PROTEIN 1"/>
    <property type="match status" value="1"/>
</dbReference>
<evidence type="ECO:0000313" key="7">
    <source>
        <dbReference type="EMBL" id="CAI9573268.1"/>
    </source>
</evidence>
<evidence type="ECO:0000256" key="3">
    <source>
        <dbReference type="ARBA" id="ARBA00022737"/>
    </source>
</evidence>
<keyword evidence="8" id="KW-1185">Reference proteome</keyword>
<evidence type="ECO:0000256" key="4">
    <source>
        <dbReference type="ARBA" id="ARBA00022837"/>
    </source>
</evidence>
<dbReference type="SUPFAM" id="SSF47473">
    <property type="entry name" value="EF-hand"/>
    <property type="match status" value="1"/>
</dbReference>
<evidence type="ECO:0000259" key="6">
    <source>
        <dbReference type="PROSITE" id="PS50222"/>
    </source>
</evidence>
<name>A0ABN9DLW3_9NEOB</name>
<dbReference type="PROSITE" id="PS50222">
    <property type="entry name" value="EF_HAND_2"/>
    <property type="match status" value="1"/>
</dbReference>
<dbReference type="PANTHER" id="PTHR23104">
    <property type="entry name" value="MULTIPLE COAGULATION FACTOR DEFICIENCY PROTEIN 2 NEURAL STEM CELL DERIVED NEURONAL SURVIVAL PROTEIN"/>
    <property type="match status" value="1"/>
</dbReference>
<evidence type="ECO:0000256" key="2">
    <source>
        <dbReference type="ARBA" id="ARBA00022729"/>
    </source>
</evidence>
<keyword evidence="1" id="KW-0479">Metal-binding</keyword>
<accession>A0ABN9DLW3</accession>
<feature type="region of interest" description="Disordered" evidence="5">
    <location>
        <begin position="110"/>
        <end position="219"/>
    </location>
</feature>
<reference evidence="7" key="1">
    <citation type="submission" date="2023-05" db="EMBL/GenBank/DDBJ databases">
        <authorList>
            <person name="Stuckert A."/>
        </authorList>
    </citation>
    <scope>NUCLEOTIDE SEQUENCE</scope>
</reference>
<dbReference type="Proteomes" id="UP001162483">
    <property type="component" value="Unassembled WGS sequence"/>
</dbReference>
<proteinExistence type="predicted"/>
<feature type="domain" description="EF-hand" evidence="6">
    <location>
        <begin position="34"/>
        <end position="69"/>
    </location>
</feature>
<keyword evidence="4" id="KW-0106">Calcium</keyword>
<dbReference type="InterPro" id="IPR011992">
    <property type="entry name" value="EF-hand-dom_pair"/>
</dbReference>
<feature type="compositionally biased region" description="Acidic residues" evidence="5">
    <location>
        <begin position="21"/>
        <end position="30"/>
    </location>
</feature>
<keyword evidence="3" id="KW-0677">Repeat</keyword>
<organism evidence="7 8">
    <name type="scientific">Staurois parvus</name>
    <dbReference type="NCBI Taxonomy" id="386267"/>
    <lineage>
        <taxon>Eukaryota</taxon>
        <taxon>Metazoa</taxon>
        <taxon>Chordata</taxon>
        <taxon>Craniata</taxon>
        <taxon>Vertebrata</taxon>
        <taxon>Euteleostomi</taxon>
        <taxon>Amphibia</taxon>
        <taxon>Batrachia</taxon>
        <taxon>Anura</taxon>
        <taxon>Neobatrachia</taxon>
        <taxon>Ranoidea</taxon>
        <taxon>Ranidae</taxon>
        <taxon>Staurois</taxon>
    </lineage>
</organism>
<feature type="compositionally biased region" description="Basic and acidic residues" evidence="5">
    <location>
        <begin position="179"/>
        <end position="192"/>
    </location>
</feature>
<evidence type="ECO:0000256" key="1">
    <source>
        <dbReference type="ARBA" id="ARBA00022723"/>
    </source>
</evidence>
<dbReference type="InterPro" id="IPR052110">
    <property type="entry name" value="MCFD2-like"/>
</dbReference>
<dbReference type="InterPro" id="IPR002048">
    <property type="entry name" value="EF_hand_dom"/>
</dbReference>
<evidence type="ECO:0000256" key="5">
    <source>
        <dbReference type="SAM" id="MobiDB-lite"/>
    </source>
</evidence>
<dbReference type="EMBL" id="CATNWA010014554">
    <property type="protein sequence ID" value="CAI9573268.1"/>
    <property type="molecule type" value="Genomic_DNA"/>
</dbReference>
<feature type="compositionally biased region" description="Acidic residues" evidence="5">
    <location>
        <begin position="193"/>
        <end position="202"/>
    </location>
</feature>
<comment type="caution">
    <text evidence="7">The sequence shown here is derived from an EMBL/GenBank/DDBJ whole genome shotgun (WGS) entry which is preliminary data.</text>
</comment>
<feature type="region of interest" description="Disordered" evidence="5">
    <location>
        <begin position="1"/>
        <end position="30"/>
    </location>
</feature>
<dbReference type="InterPro" id="IPR018247">
    <property type="entry name" value="EF_Hand_1_Ca_BS"/>
</dbReference>
<evidence type="ECO:0000313" key="8">
    <source>
        <dbReference type="Proteomes" id="UP001162483"/>
    </source>
</evidence>